<evidence type="ECO:0000256" key="4">
    <source>
        <dbReference type="SAM" id="Coils"/>
    </source>
</evidence>
<evidence type="ECO:0000256" key="2">
    <source>
        <dbReference type="ARBA" id="ARBA00022448"/>
    </source>
</evidence>
<dbReference type="GO" id="GO:0046961">
    <property type="term" value="F:proton-transporting ATPase activity, rotational mechanism"/>
    <property type="evidence" value="ECO:0007669"/>
    <property type="project" value="InterPro"/>
</dbReference>
<dbReference type="Proteomes" id="UP000069912">
    <property type="component" value="Chromosome"/>
</dbReference>
<organism evidence="5 7">
    <name type="scientific">Aerococcus sanguinicola</name>
    <dbReference type="NCBI Taxonomy" id="119206"/>
    <lineage>
        <taxon>Bacteria</taxon>
        <taxon>Bacillati</taxon>
        <taxon>Bacillota</taxon>
        <taxon>Bacilli</taxon>
        <taxon>Lactobacillales</taxon>
        <taxon>Aerococcaceae</taxon>
        <taxon>Aerococcus</taxon>
    </lineage>
</organism>
<proteinExistence type="inferred from homology"/>
<dbReference type="InterPro" id="IPR050873">
    <property type="entry name" value="V-ATPase_V0D/AC39_subunit"/>
</dbReference>
<dbReference type="SUPFAM" id="SSF103486">
    <property type="entry name" value="V-type ATP synthase subunit C"/>
    <property type="match status" value="1"/>
</dbReference>
<dbReference type="InterPro" id="IPR002843">
    <property type="entry name" value="ATPase_V0-cplx_csu/dsu"/>
</dbReference>
<sequence length="333" mass="37804">MENTAYAGLNVSVRVQETSLLQASDYNAMLQATSLSEALNVLRKTDYNLPEDIEETRDFDAFLMADLRRAYNDLYASTPDPRVVDFYALRYEYHNLKVLFKEWYAERDFSDIYLPIGRHSIESLRRAVRTGDGEGFDQSMIQGIRDVRENFEKYHSYDAISIILDSAYLDNMREIADEINDPGVDRVADMTIDFANLSMLVRAIQQGRSKGFMRAVLSDKGTLDSDEIIDYAVSHNHAAIAQAYKSLLYGGNLGNALHEDGSTNVVELEGRIEETEAEEMKLAQLEAFGPLPALAYLYFKENEITNIRLILVGKANDLDEQAIKERMRPIYGS</sequence>
<reference evidence="5 7" key="1">
    <citation type="journal article" date="2016" name="Genome Announc.">
        <title>Complete Genome Sequences of Aerococcus christensenii CCUG 28831T, Aerococcus sanguinicola CCUG 43001T, Aerococcus urinae CCUG 36881T, Aerococcus urinaeequi CCUG 28094T, Aerococcus urinaehominis CCUG 42038 BT, and Aerococcus viridans CCUG 4311T.</title>
        <authorList>
            <person name="Carkaci D."/>
            <person name="Dargis R."/>
            <person name="Nielsen X.C."/>
            <person name="Skovgaard O."/>
            <person name="Fuursted K."/>
            <person name="Christensen J.J."/>
        </authorList>
    </citation>
    <scope>NUCLEOTIDE SEQUENCE [LARGE SCALE GENOMIC DNA]</scope>
    <source>
        <strain evidence="5 7">CCUG43001</strain>
    </source>
</reference>
<dbReference type="InterPro" id="IPR044911">
    <property type="entry name" value="V-type_ATPase_csu/dsu_dom_3"/>
</dbReference>
<gene>
    <name evidence="5" type="ORF">AWM72_04975</name>
    <name evidence="6" type="ORF">CYJ28_03790</name>
</gene>
<dbReference type="Gene3D" id="1.20.1690.10">
    <property type="entry name" value="V-type ATP synthase subunit C domain"/>
    <property type="match status" value="2"/>
</dbReference>
<dbReference type="InterPro" id="IPR036079">
    <property type="entry name" value="ATPase_csu/dsu_sf"/>
</dbReference>
<keyword evidence="4" id="KW-0175">Coiled coil</keyword>
<dbReference type="Pfam" id="PF01992">
    <property type="entry name" value="vATP-synt_AC39"/>
    <property type="match status" value="1"/>
</dbReference>
<reference evidence="6 8" key="3">
    <citation type="submission" date="2017-12" db="EMBL/GenBank/DDBJ databases">
        <title>Phylogenetic diversity of female urinary microbiome.</title>
        <authorList>
            <person name="Thomas-White K."/>
            <person name="Wolfe A.J."/>
        </authorList>
    </citation>
    <scope>NUCLEOTIDE SEQUENCE [LARGE SCALE GENOMIC DNA]</scope>
    <source>
        <strain evidence="6 8">UMB0139</strain>
    </source>
</reference>
<dbReference type="RefSeq" id="WP_067974156.1">
    <property type="nucleotide sequence ID" value="NZ_CAJHKM010000001.1"/>
</dbReference>
<evidence type="ECO:0000313" key="6">
    <source>
        <dbReference type="EMBL" id="PKZ22241.1"/>
    </source>
</evidence>
<comment type="similarity">
    <text evidence="1">Belongs to the V-ATPase V0D/AC39 subunit family.</text>
</comment>
<dbReference type="GeneID" id="92903418"/>
<dbReference type="PANTHER" id="PTHR38682:SF1">
    <property type="entry name" value="V-TYPE ATP SYNTHASE SUBUNIT C"/>
    <property type="match status" value="1"/>
</dbReference>
<dbReference type="Gene3D" id="1.10.132.50">
    <property type="entry name" value="ATP synthase (C/AC39) subunit, domain 3"/>
    <property type="match status" value="1"/>
</dbReference>
<keyword evidence="7" id="KW-1185">Reference proteome</keyword>
<protein>
    <submittedName>
        <fullName evidence="5 6">ATP synthase subunit C</fullName>
    </submittedName>
</protein>
<evidence type="ECO:0000256" key="1">
    <source>
        <dbReference type="ARBA" id="ARBA00006709"/>
    </source>
</evidence>
<evidence type="ECO:0000313" key="7">
    <source>
        <dbReference type="Proteomes" id="UP000069912"/>
    </source>
</evidence>
<accession>A0A109REV6</accession>
<dbReference type="EMBL" id="CP014160">
    <property type="protein sequence ID" value="AMB94151.1"/>
    <property type="molecule type" value="Genomic_DNA"/>
</dbReference>
<dbReference type="KEGG" id="asan:AWM72_04975"/>
<evidence type="ECO:0000313" key="8">
    <source>
        <dbReference type="Proteomes" id="UP000234239"/>
    </source>
</evidence>
<name>A0A109REV6_9LACT</name>
<dbReference type="OrthoDB" id="1653at2"/>
<dbReference type="AlphaFoldDB" id="A0A109REV6"/>
<keyword evidence="3" id="KW-0406">Ion transport</keyword>
<evidence type="ECO:0000313" key="5">
    <source>
        <dbReference type="EMBL" id="AMB94151.1"/>
    </source>
</evidence>
<keyword evidence="2" id="KW-0813">Transport</keyword>
<dbReference type="Proteomes" id="UP000234239">
    <property type="component" value="Unassembled WGS sequence"/>
</dbReference>
<dbReference type="InterPro" id="IPR035067">
    <property type="entry name" value="V-type_ATPase_csu/dsu"/>
</dbReference>
<feature type="coiled-coil region" evidence="4">
    <location>
        <begin position="258"/>
        <end position="285"/>
    </location>
</feature>
<evidence type="ECO:0000256" key="3">
    <source>
        <dbReference type="ARBA" id="ARBA00023065"/>
    </source>
</evidence>
<dbReference type="PANTHER" id="PTHR38682">
    <property type="entry name" value="V-TYPE ATP SYNTHASE SUBUNIT C"/>
    <property type="match status" value="1"/>
</dbReference>
<dbReference type="EMBL" id="PKGY01000002">
    <property type="protein sequence ID" value="PKZ22241.1"/>
    <property type="molecule type" value="Genomic_DNA"/>
</dbReference>
<reference evidence="7" key="2">
    <citation type="submission" date="2016-01" db="EMBL/GenBank/DDBJ databases">
        <title>Six Aerococcus type strain genome sequencing and assembly using PacBio and Illumina Hiseq.</title>
        <authorList>
            <person name="Carkaci D."/>
            <person name="Dargis R."/>
            <person name="Nielsen X.C."/>
            <person name="Skovgaard O."/>
            <person name="Fuursted K."/>
            <person name="Christensen J.J."/>
        </authorList>
    </citation>
    <scope>NUCLEOTIDE SEQUENCE [LARGE SCALE GENOMIC DNA]</scope>
    <source>
        <strain evidence="7">CCUG43001</strain>
    </source>
</reference>